<organism evidence="1 2">
    <name type="scientific">Streptococcus oralis</name>
    <dbReference type="NCBI Taxonomy" id="1303"/>
    <lineage>
        <taxon>Bacteria</taxon>
        <taxon>Bacillati</taxon>
        <taxon>Bacillota</taxon>
        <taxon>Bacilli</taxon>
        <taxon>Lactobacillales</taxon>
        <taxon>Streptococcaceae</taxon>
        <taxon>Streptococcus</taxon>
    </lineage>
</organism>
<comment type="caution">
    <text evidence="1">The sequence shown here is derived from an EMBL/GenBank/DDBJ whole genome shotgun (WGS) entry which is preliminary data.</text>
</comment>
<sequence length="45" mass="5157">MGVYAYVAGKSKEDMEKAAEVFYNAASPYNPSYYWLDVEEKQCPI</sequence>
<accession>A0A139PQG7</accession>
<reference evidence="1 2" key="1">
    <citation type="submission" date="2016-01" db="EMBL/GenBank/DDBJ databases">
        <title>Highly variable Streptococcus oralis are common among viridans streptococci isolated from primates.</title>
        <authorList>
            <person name="Denapaite D."/>
            <person name="Rieger M."/>
            <person name="Koendgen S."/>
            <person name="Brueckner R."/>
            <person name="Ochigava I."/>
            <person name="Kappeler P."/>
            <person name="Maetz-Rensing K."/>
            <person name="Leendertz F."/>
            <person name="Hakenbeck R."/>
        </authorList>
    </citation>
    <scope>NUCLEOTIDE SEQUENCE [LARGE SCALE GENOMIC DNA]</scope>
    <source>
        <strain evidence="1 2">DD21</strain>
    </source>
</reference>
<dbReference type="EMBL" id="LQZP01000103">
    <property type="protein sequence ID" value="KXT92557.1"/>
    <property type="molecule type" value="Genomic_DNA"/>
</dbReference>
<dbReference type="AlphaFoldDB" id="A0A139PQG7"/>
<gene>
    <name evidence="1" type="ORF">SORDD21_00380</name>
</gene>
<evidence type="ECO:0000313" key="1">
    <source>
        <dbReference type="EMBL" id="KXT92557.1"/>
    </source>
</evidence>
<evidence type="ECO:0000313" key="2">
    <source>
        <dbReference type="Proteomes" id="UP000070053"/>
    </source>
</evidence>
<dbReference type="PATRIC" id="fig|1303.81.peg.469"/>
<protein>
    <submittedName>
        <fullName evidence="1">Phage lysin, glycosyl hydrolase, family 25</fullName>
    </submittedName>
</protein>
<dbReference type="Proteomes" id="UP000070053">
    <property type="component" value="Unassembled WGS sequence"/>
</dbReference>
<proteinExistence type="predicted"/>
<dbReference type="GO" id="GO:0016787">
    <property type="term" value="F:hydrolase activity"/>
    <property type="evidence" value="ECO:0007669"/>
    <property type="project" value="UniProtKB-KW"/>
</dbReference>
<dbReference type="Gene3D" id="3.20.20.80">
    <property type="entry name" value="Glycosidases"/>
    <property type="match status" value="1"/>
</dbReference>
<name>A0A139PQG7_STROR</name>
<keyword evidence="1" id="KW-0378">Hydrolase</keyword>